<dbReference type="STRING" id="1071378.G0WI18"/>
<dbReference type="HOGENOM" id="CLU_042193_0_0_1"/>
<feature type="compositionally biased region" description="Basic and acidic residues" evidence="1">
    <location>
        <begin position="177"/>
        <end position="189"/>
    </location>
</feature>
<dbReference type="OMA" id="ILINDSM"/>
<dbReference type="AlphaFoldDB" id="G0WI18"/>
<evidence type="ECO:0000256" key="2">
    <source>
        <dbReference type="SAM" id="Phobius"/>
    </source>
</evidence>
<name>G0WI18_NAUDC</name>
<dbReference type="GO" id="GO:0045182">
    <property type="term" value="F:translation regulator activity"/>
    <property type="evidence" value="ECO:0007669"/>
    <property type="project" value="EnsemblFungi"/>
</dbReference>
<organism evidence="3 4">
    <name type="scientific">Naumovozyma dairenensis (strain ATCC 10597 / BCRC 20456 / CBS 421 / NBRC 0211 / NRRL Y-12639)</name>
    <name type="common">Saccharomyces dairenensis</name>
    <dbReference type="NCBI Taxonomy" id="1071378"/>
    <lineage>
        <taxon>Eukaryota</taxon>
        <taxon>Fungi</taxon>
        <taxon>Dikarya</taxon>
        <taxon>Ascomycota</taxon>
        <taxon>Saccharomycotina</taxon>
        <taxon>Saccharomycetes</taxon>
        <taxon>Saccharomycetales</taxon>
        <taxon>Saccharomycetaceae</taxon>
        <taxon>Naumovozyma</taxon>
    </lineage>
</organism>
<keyword evidence="4" id="KW-1185">Reference proteome</keyword>
<dbReference type="KEGG" id="ndi:NDAI_0K02380"/>
<dbReference type="eggNOG" id="ENOG502S01Z">
    <property type="taxonomic scope" value="Eukaryota"/>
</dbReference>
<gene>
    <name evidence="3" type="primary">NDAI0K02380</name>
    <name evidence="3" type="ordered locus">NDAI_0K02380</name>
</gene>
<dbReference type="Proteomes" id="UP000000689">
    <property type="component" value="Chromosome 11"/>
</dbReference>
<evidence type="ECO:0000256" key="1">
    <source>
        <dbReference type="SAM" id="MobiDB-lite"/>
    </source>
</evidence>
<feature type="transmembrane region" description="Helical" evidence="2">
    <location>
        <begin position="93"/>
        <end position="115"/>
    </location>
</feature>
<keyword evidence="2" id="KW-0472">Membrane</keyword>
<accession>G0WI18</accession>
<reference evidence="3 4" key="1">
    <citation type="journal article" date="2011" name="Proc. Natl. Acad. Sci. U.S.A.">
        <title>Evolutionary erosion of yeast sex chromosomes by mating-type switching accidents.</title>
        <authorList>
            <person name="Gordon J.L."/>
            <person name="Armisen D."/>
            <person name="Proux-Wera E."/>
            <person name="Oheigeartaigh S.S."/>
            <person name="Byrne K.P."/>
            <person name="Wolfe K.H."/>
        </authorList>
    </citation>
    <scope>NUCLEOTIDE SEQUENCE [LARGE SCALE GENOMIC DNA]</scope>
    <source>
        <strain evidence="4">ATCC 10597 / BCRC 20456 / CBS 421 / NBRC 0211 / NRRL Y-12639</strain>
    </source>
</reference>
<protein>
    <submittedName>
        <fullName evidence="3">Uncharacterized protein</fullName>
    </submittedName>
</protein>
<dbReference type="GO" id="GO:0005743">
    <property type="term" value="C:mitochondrial inner membrane"/>
    <property type="evidence" value="ECO:0007669"/>
    <property type="project" value="EnsemblFungi"/>
</dbReference>
<keyword evidence="2" id="KW-1133">Transmembrane helix</keyword>
<feature type="region of interest" description="Disordered" evidence="1">
    <location>
        <begin position="175"/>
        <end position="195"/>
    </location>
</feature>
<evidence type="ECO:0000313" key="3">
    <source>
        <dbReference type="EMBL" id="CCD27429.1"/>
    </source>
</evidence>
<dbReference type="GO" id="GO:0070131">
    <property type="term" value="P:positive regulation of mitochondrial translation"/>
    <property type="evidence" value="ECO:0007669"/>
    <property type="project" value="EnsemblFungi"/>
</dbReference>
<dbReference type="RefSeq" id="XP_003672672.1">
    <property type="nucleotide sequence ID" value="XM_003672624.1"/>
</dbReference>
<evidence type="ECO:0000313" key="4">
    <source>
        <dbReference type="Proteomes" id="UP000000689"/>
    </source>
</evidence>
<dbReference type="OrthoDB" id="4057244at2759"/>
<proteinExistence type="predicted"/>
<keyword evidence="2" id="KW-0812">Transmembrane</keyword>
<sequence>MYYQAHHQYRHHYRHYFYDYYYKSLKRIWSRLYHHPTSIRRAPTIRTNRSSGGLLLNNGKIFNPNSSASSGSPYFFSLTGKTLWKYFKTPGNLLFVTTNIVAFMGVVTYNTIIMAEQERAIQEQNLIESFNYRINNNNNTTGDIMKPRDDGIIEVSPEDEIDKILSKKNKSTTLSTNEKEALSKTKSIEKEEEEDTPLTTYSAASVKLDKKVPCKDYNSAAIEMSLFHMFYAYELYKNVLLKKGSSSSSSAPSTEGRSGKPTSWEKEIKLLKKMFYNVESTETSENTERKAKRLSPIIGLFYPLWRKEFQDIVTDFDKLQYFALPNWENYSKDLRRICYLLHDSKESITKLDTFHDFYNQVYSFDIKKLLSFWIYDNYKLLKSRNVTSNYNESFYQTLLKDNNSDPYTFIKYSSIILNPENPRKDLFFPKRSIALTDGHRHNNNNKTVSVPTISLETFKTVLKGFISLSKKEDKKYSQPVTALLKILKTNCILDNSKSGTKVRILLPTNEQQGMEQRATMMLDRSEENEKCYRILSKDEELVRALDDLSKWIP</sequence>
<dbReference type="GeneID" id="11497874"/>
<dbReference type="EMBL" id="HE580277">
    <property type="protein sequence ID" value="CCD27429.1"/>
    <property type="molecule type" value="Genomic_DNA"/>
</dbReference>